<proteinExistence type="predicted"/>
<evidence type="ECO:0008006" key="4">
    <source>
        <dbReference type="Google" id="ProtNLM"/>
    </source>
</evidence>
<gene>
    <name evidence="2" type="ORF">FOC81_26680</name>
</gene>
<evidence type="ECO:0000313" key="3">
    <source>
        <dbReference type="Proteomes" id="UP000509782"/>
    </source>
</evidence>
<feature type="chain" id="PRO_5027001823" description="Tetratricopeptide repeat protein" evidence="1">
    <location>
        <begin position="30"/>
        <end position="627"/>
    </location>
</feature>
<dbReference type="AlphaFoldDB" id="A0A6N0JU50"/>
<feature type="signal peptide" evidence="1">
    <location>
        <begin position="1"/>
        <end position="29"/>
    </location>
</feature>
<organism evidence="2 3">
    <name type="scientific">Achromobacter denitrificans</name>
    <name type="common">Alcaligenes denitrificans</name>
    <dbReference type="NCBI Taxonomy" id="32002"/>
    <lineage>
        <taxon>Bacteria</taxon>
        <taxon>Pseudomonadati</taxon>
        <taxon>Pseudomonadota</taxon>
        <taxon>Betaproteobacteria</taxon>
        <taxon>Burkholderiales</taxon>
        <taxon>Alcaligenaceae</taxon>
        <taxon>Achromobacter</taxon>
    </lineage>
</organism>
<dbReference type="SUPFAM" id="SSF48452">
    <property type="entry name" value="TPR-like"/>
    <property type="match status" value="1"/>
</dbReference>
<dbReference type="RefSeq" id="WP_174717135.1">
    <property type="nucleotide sequence ID" value="NZ_CP054569.1"/>
</dbReference>
<sequence length="627" mass="67545">MTSAVRPLRAGLVLAAAALLSGAGVPASAQDTAAAAAAQAQAPLSPFMRHMEDARARIRDASWAAATDSARAALEAARLNRNRYEIFDAAMLLLNLLQRQGLHAEARAVAEARIEDFRGLGDDDGMAILSSRAIEAAMAAGEAPAVARLQASLIERARPYPALWQVESGQRLRYAPAGLSMPLVQEGWALLGFEPAGARGDAARLDYARRLDGGGRVVVQLRIGYMETLRGQDGAQRLAWLESTRSEPYGEQAAAPAAVAAMPGLPYENLAQTRSALRSGPEGQGVIEAEWLAARGDWRLQVQASYPEQSGVEARREAQALLGAIAWDQEQRLFRERAMSDQAGAIDAEWAMAGDWQAAAELARAALPDAAFPQEIARLHTVMGTAAHERGALDEARGHYDIGLAAWAYAGKAYHDEVLYETALDRAADIAYRQGREDEAVALSKRYIEWTGDRDRAWILAEDRPELRSARTGQALPLRIGDFRLKPIGPKRFQYEDLRTGTLLGLSVEQKAGIGDEALEGSMRSFMRDQLGLEAGGVQAVAFAPRLREGATGSLHGRKWVFEVAPRQGDGRALRLDGKAENGALAPAGMVFWIVDRGDSRSILRAPLAADGGGNARIEQVAQALAW</sequence>
<reference evidence="2 3" key="1">
    <citation type="submission" date="2020-05" db="EMBL/GenBank/DDBJ databases">
        <title>FDA dAtabase for Regulatory Grade micrObial Sequences (FDA-ARGOS): Supporting development and validation of Infectious Disease Dx tests.</title>
        <authorList>
            <person name="Sproer C."/>
            <person name="Gronow S."/>
            <person name="Severitt S."/>
            <person name="Schroder I."/>
            <person name="Tallon L."/>
            <person name="Sadzewicz L."/>
            <person name="Zhao X."/>
            <person name="Vavikolanu K."/>
            <person name="Mehta A."/>
            <person name="Aluvathingal J."/>
            <person name="Nadendla S."/>
            <person name="Myers T."/>
            <person name="Yan Y."/>
            <person name="Sichtig H."/>
        </authorList>
    </citation>
    <scope>NUCLEOTIDE SEQUENCE [LARGE SCALE GENOMIC DNA]</scope>
    <source>
        <strain evidence="2 3">FDAARGOS_787</strain>
    </source>
</reference>
<evidence type="ECO:0000256" key="1">
    <source>
        <dbReference type="SAM" id="SignalP"/>
    </source>
</evidence>
<dbReference type="InterPro" id="IPR011990">
    <property type="entry name" value="TPR-like_helical_dom_sf"/>
</dbReference>
<accession>A0A6N0JU50</accession>
<evidence type="ECO:0000313" key="2">
    <source>
        <dbReference type="EMBL" id="QKQ50098.1"/>
    </source>
</evidence>
<name>A0A6N0JU50_ACHDE</name>
<keyword evidence="1" id="KW-0732">Signal</keyword>
<dbReference type="EMBL" id="CP054569">
    <property type="protein sequence ID" value="QKQ50098.1"/>
    <property type="molecule type" value="Genomic_DNA"/>
</dbReference>
<dbReference type="Proteomes" id="UP000509782">
    <property type="component" value="Chromosome"/>
</dbReference>
<protein>
    <recommendedName>
        <fullName evidence="4">Tetratricopeptide repeat protein</fullName>
    </recommendedName>
</protein>